<evidence type="ECO:0000259" key="8">
    <source>
        <dbReference type="Pfam" id="PF01182"/>
    </source>
</evidence>
<evidence type="ECO:0000313" key="10">
    <source>
        <dbReference type="Proteomes" id="UP000018680"/>
    </source>
</evidence>
<dbReference type="GO" id="GO:0005975">
    <property type="term" value="P:carbohydrate metabolic process"/>
    <property type="evidence" value="ECO:0007669"/>
    <property type="project" value="UniProtKB-UniRule"/>
</dbReference>
<dbReference type="RefSeq" id="WP_024268424.1">
    <property type="nucleotide sequence ID" value="NC_023035.1"/>
</dbReference>
<dbReference type="InterPro" id="IPR039104">
    <property type="entry name" value="6PGL"/>
</dbReference>
<dbReference type="Pfam" id="PF01182">
    <property type="entry name" value="Glucosamine_iso"/>
    <property type="match status" value="1"/>
</dbReference>
<evidence type="ECO:0000256" key="7">
    <source>
        <dbReference type="RuleBase" id="RU365095"/>
    </source>
</evidence>
<organism evidence="9 10">
    <name type="scientific">Salinispira pacifica</name>
    <dbReference type="NCBI Taxonomy" id="1307761"/>
    <lineage>
        <taxon>Bacteria</taxon>
        <taxon>Pseudomonadati</taxon>
        <taxon>Spirochaetota</taxon>
        <taxon>Spirochaetia</taxon>
        <taxon>Spirochaetales</taxon>
        <taxon>Spirochaetaceae</taxon>
        <taxon>Salinispira</taxon>
    </lineage>
</organism>
<protein>
    <recommendedName>
        <fullName evidence="6 7">6-phosphogluconolactonase</fullName>
        <shortName evidence="7">6PGL</shortName>
        <ecNumber evidence="5 7">3.1.1.31</ecNumber>
    </recommendedName>
</protein>
<dbReference type="Gene3D" id="3.40.50.1360">
    <property type="match status" value="1"/>
</dbReference>
<dbReference type="GO" id="GO:0006098">
    <property type="term" value="P:pentose-phosphate shunt"/>
    <property type="evidence" value="ECO:0007669"/>
    <property type="project" value="UniProtKB-UniPathway"/>
</dbReference>
<evidence type="ECO:0000256" key="6">
    <source>
        <dbReference type="ARBA" id="ARBA00020337"/>
    </source>
</evidence>
<comment type="similarity">
    <text evidence="4 7">Belongs to the glucosamine/galactosamine-6-phosphate isomerase family. 6-phosphogluconolactonase subfamily.</text>
</comment>
<evidence type="ECO:0000313" key="9">
    <source>
        <dbReference type="EMBL" id="AHC15520.1"/>
    </source>
</evidence>
<dbReference type="GO" id="GO:0017057">
    <property type="term" value="F:6-phosphogluconolactonase activity"/>
    <property type="evidence" value="ECO:0007669"/>
    <property type="project" value="UniProtKB-UniRule"/>
</dbReference>
<dbReference type="InterPro" id="IPR037171">
    <property type="entry name" value="NagB/RpiA_transferase-like"/>
</dbReference>
<proteinExistence type="inferred from homology"/>
<dbReference type="EC" id="3.1.1.31" evidence="5 7"/>
<evidence type="ECO:0000256" key="2">
    <source>
        <dbReference type="ARBA" id="ARBA00002681"/>
    </source>
</evidence>
<evidence type="ECO:0000256" key="1">
    <source>
        <dbReference type="ARBA" id="ARBA00000832"/>
    </source>
</evidence>
<reference evidence="9 10" key="1">
    <citation type="journal article" date="2015" name="Stand. Genomic Sci.">
        <title>Complete genome sequence and description of Salinispira pacifica gen. nov., sp. nov., a novel spirochaete isolated form a hypersaline microbial mat.</title>
        <authorList>
            <person name="Ben Hania W."/>
            <person name="Joseph M."/>
            <person name="Schumann P."/>
            <person name="Bunk B."/>
            <person name="Fiebig A."/>
            <person name="Sproer C."/>
            <person name="Klenk H.P."/>
            <person name="Fardeau M.L."/>
            <person name="Spring S."/>
        </authorList>
    </citation>
    <scope>NUCLEOTIDE SEQUENCE [LARGE SCALE GENOMIC DNA]</scope>
    <source>
        <strain evidence="9 10">L21-RPul-D2</strain>
    </source>
</reference>
<dbReference type="UniPathway" id="UPA00115">
    <property type="reaction ID" value="UER00409"/>
</dbReference>
<sequence length="248" mass="27540">MSGFSEAELRIFPDAEQMAAETAQLFRTISTSAGEPQHICLSGGSTPLKLFKLLSAPPIRDHIDWEQLHFWWGDERCVPPEDDQSNYGQAHRILFSTIPIPETNIHPMRGDRDAEQESVRYARELERELPLRNGLPSFRLILLGLGSDGHTASLFPGAFPPERREPAFPARHPESGQMRITLSPAVLNNGEELIYLVTGKGKAGVLKEISTYGDSRPDPYPGAAVYARHGRTRWFLDEELAAAAGVRG</sequence>
<dbReference type="eggNOG" id="COG0363">
    <property type="taxonomic scope" value="Bacteria"/>
</dbReference>
<dbReference type="PATRIC" id="fig|1307761.3.peg.2151"/>
<dbReference type="InterPro" id="IPR005900">
    <property type="entry name" value="6-phosphogluconolactonase_DevB"/>
</dbReference>
<gene>
    <name evidence="7" type="primary">pgl</name>
    <name evidence="9" type="ORF">L21SP2_2157</name>
</gene>
<keyword evidence="7 9" id="KW-0378">Hydrolase</keyword>
<accession>V5WIT7</accession>
<dbReference type="SUPFAM" id="SSF100950">
    <property type="entry name" value="NagB/RpiA/CoA transferase-like"/>
    <property type="match status" value="1"/>
</dbReference>
<dbReference type="PANTHER" id="PTHR11054">
    <property type="entry name" value="6-PHOSPHOGLUCONOLACTONASE"/>
    <property type="match status" value="1"/>
</dbReference>
<comment type="catalytic activity">
    <reaction evidence="1 7">
        <text>6-phospho-D-glucono-1,5-lactone + H2O = 6-phospho-D-gluconate + H(+)</text>
        <dbReference type="Rhea" id="RHEA:12556"/>
        <dbReference type="ChEBI" id="CHEBI:15377"/>
        <dbReference type="ChEBI" id="CHEBI:15378"/>
        <dbReference type="ChEBI" id="CHEBI:57955"/>
        <dbReference type="ChEBI" id="CHEBI:58759"/>
        <dbReference type="EC" id="3.1.1.31"/>
    </reaction>
</comment>
<comment type="pathway">
    <text evidence="3 7">Carbohydrate degradation; pentose phosphate pathway; D-ribulose 5-phosphate from D-glucose 6-phosphate (oxidative stage): step 2/3.</text>
</comment>
<dbReference type="PANTHER" id="PTHR11054:SF0">
    <property type="entry name" value="6-PHOSPHOGLUCONOLACTONASE"/>
    <property type="match status" value="1"/>
</dbReference>
<dbReference type="Proteomes" id="UP000018680">
    <property type="component" value="Chromosome"/>
</dbReference>
<dbReference type="STRING" id="1307761.L21SP2_2157"/>
<dbReference type="NCBIfam" id="TIGR01198">
    <property type="entry name" value="pgl"/>
    <property type="match status" value="1"/>
</dbReference>
<dbReference type="CDD" id="cd01400">
    <property type="entry name" value="6PGL"/>
    <property type="match status" value="1"/>
</dbReference>
<feature type="domain" description="Glucosamine/galactosamine-6-phosphate isomerase" evidence="8">
    <location>
        <begin position="14"/>
        <end position="234"/>
    </location>
</feature>
<dbReference type="InterPro" id="IPR006148">
    <property type="entry name" value="Glc/Gal-6P_isomerase"/>
</dbReference>
<dbReference type="EMBL" id="CP006939">
    <property type="protein sequence ID" value="AHC15520.1"/>
    <property type="molecule type" value="Genomic_DNA"/>
</dbReference>
<evidence type="ECO:0000256" key="5">
    <source>
        <dbReference type="ARBA" id="ARBA00013198"/>
    </source>
</evidence>
<evidence type="ECO:0000256" key="3">
    <source>
        <dbReference type="ARBA" id="ARBA00004961"/>
    </source>
</evidence>
<dbReference type="AlphaFoldDB" id="V5WIT7"/>
<name>V5WIT7_9SPIO</name>
<comment type="function">
    <text evidence="2 7">Hydrolysis of 6-phosphogluconolactone to 6-phosphogluconate.</text>
</comment>
<dbReference type="OrthoDB" id="9810967at2"/>
<keyword evidence="10" id="KW-1185">Reference proteome</keyword>
<dbReference type="HOGENOM" id="CLU_053947_4_0_12"/>
<evidence type="ECO:0000256" key="4">
    <source>
        <dbReference type="ARBA" id="ARBA00010662"/>
    </source>
</evidence>
<dbReference type="KEGG" id="slr:L21SP2_2157"/>